<keyword evidence="2" id="KW-1185">Reference proteome</keyword>
<accession>A0AAV4TC74</accession>
<reference evidence="1 2" key="1">
    <citation type="submission" date="2021-06" db="EMBL/GenBank/DDBJ databases">
        <title>Caerostris extrusa draft genome.</title>
        <authorList>
            <person name="Kono N."/>
            <person name="Arakawa K."/>
        </authorList>
    </citation>
    <scope>NUCLEOTIDE SEQUENCE [LARGE SCALE GENOMIC DNA]</scope>
</reference>
<gene>
    <name evidence="1" type="ORF">CEXT_604301</name>
</gene>
<protein>
    <submittedName>
        <fullName evidence="1">Uncharacterized protein</fullName>
    </submittedName>
</protein>
<evidence type="ECO:0000313" key="1">
    <source>
        <dbReference type="EMBL" id="GIY43289.1"/>
    </source>
</evidence>
<comment type="caution">
    <text evidence="1">The sequence shown here is derived from an EMBL/GenBank/DDBJ whole genome shotgun (WGS) entry which is preliminary data.</text>
</comment>
<dbReference type="Proteomes" id="UP001054945">
    <property type="component" value="Unassembled WGS sequence"/>
</dbReference>
<sequence>MVFQLLQVGIPKIFKRQAYSFSEQPTQALFLDLMLQIPNHTRTEIGTRLGIIGCRNCATTDRHTEKAILPPNAPSHFLKARFEDLNASPKGVVLCINLIIQMKVCPWKAFIKRSLQNVKKAGIH</sequence>
<evidence type="ECO:0000313" key="2">
    <source>
        <dbReference type="Proteomes" id="UP001054945"/>
    </source>
</evidence>
<organism evidence="1 2">
    <name type="scientific">Caerostris extrusa</name>
    <name type="common">Bark spider</name>
    <name type="synonym">Caerostris bankana</name>
    <dbReference type="NCBI Taxonomy" id="172846"/>
    <lineage>
        <taxon>Eukaryota</taxon>
        <taxon>Metazoa</taxon>
        <taxon>Ecdysozoa</taxon>
        <taxon>Arthropoda</taxon>
        <taxon>Chelicerata</taxon>
        <taxon>Arachnida</taxon>
        <taxon>Araneae</taxon>
        <taxon>Araneomorphae</taxon>
        <taxon>Entelegynae</taxon>
        <taxon>Araneoidea</taxon>
        <taxon>Araneidae</taxon>
        <taxon>Caerostris</taxon>
    </lineage>
</organism>
<dbReference type="AlphaFoldDB" id="A0AAV4TC74"/>
<dbReference type="EMBL" id="BPLR01010953">
    <property type="protein sequence ID" value="GIY43289.1"/>
    <property type="molecule type" value="Genomic_DNA"/>
</dbReference>
<proteinExistence type="predicted"/>
<name>A0AAV4TC74_CAEEX</name>